<protein>
    <submittedName>
        <fullName evidence="1">Uncharacterized protein</fullName>
    </submittedName>
</protein>
<dbReference type="AlphaFoldDB" id="A0AAD9KN78"/>
<keyword evidence="2" id="KW-1185">Reference proteome</keyword>
<accession>A0AAD9KN78</accession>
<name>A0AAD9KN78_RIDPI</name>
<evidence type="ECO:0000313" key="2">
    <source>
        <dbReference type="Proteomes" id="UP001209878"/>
    </source>
</evidence>
<dbReference type="Proteomes" id="UP001209878">
    <property type="component" value="Unassembled WGS sequence"/>
</dbReference>
<organism evidence="1 2">
    <name type="scientific">Ridgeia piscesae</name>
    <name type="common">Tubeworm</name>
    <dbReference type="NCBI Taxonomy" id="27915"/>
    <lineage>
        <taxon>Eukaryota</taxon>
        <taxon>Metazoa</taxon>
        <taxon>Spiralia</taxon>
        <taxon>Lophotrochozoa</taxon>
        <taxon>Annelida</taxon>
        <taxon>Polychaeta</taxon>
        <taxon>Sedentaria</taxon>
        <taxon>Canalipalpata</taxon>
        <taxon>Sabellida</taxon>
        <taxon>Siboglinidae</taxon>
        <taxon>Ridgeia</taxon>
    </lineage>
</organism>
<evidence type="ECO:0000313" key="1">
    <source>
        <dbReference type="EMBL" id="KAK2173775.1"/>
    </source>
</evidence>
<proteinExistence type="predicted"/>
<reference evidence="1" key="1">
    <citation type="journal article" date="2023" name="Mol. Biol. Evol.">
        <title>Third-Generation Sequencing Reveals the Adaptive Role of the Epigenome in Three Deep-Sea Polychaetes.</title>
        <authorList>
            <person name="Perez M."/>
            <person name="Aroh O."/>
            <person name="Sun Y."/>
            <person name="Lan Y."/>
            <person name="Juniper S.K."/>
            <person name="Young C.R."/>
            <person name="Angers B."/>
            <person name="Qian P.Y."/>
        </authorList>
    </citation>
    <scope>NUCLEOTIDE SEQUENCE</scope>
    <source>
        <strain evidence="1">R07B-5</strain>
    </source>
</reference>
<comment type="caution">
    <text evidence="1">The sequence shown here is derived from an EMBL/GenBank/DDBJ whole genome shotgun (WGS) entry which is preliminary data.</text>
</comment>
<gene>
    <name evidence="1" type="ORF">NP493_850g01026</name>
</gene>
<sequence length="177" mass="18875">MAEADTDTAPPPAHLRIRRSSSLSDLPAFNFKMGVSRTNLSSESGSMTSLPGVTMEPRVQHASVSLSGLVRHLFGSTDIHLSPPGVAIITDADGMQQVHKTEKKPSNSAKLETGYNKLSISPLIGYFTKNPDALKIGANSSVVDGMAGDGSERPNSSRSFFRFVANRDLNSWAPSST</sequence>
<dbReference type="EMBL" id="JAODUO010000849">
    <property type="protein sequence ID" value="KAK2173775.1"/>
    <property type="molecule type" value="Genomic_DNA"/>
</dbReference>